<keyword evidence="1" id="KW-1133">Transmembrane helix</keyword>
<accession>A0A316YG02</accession>
<feature type="transmembrane region" description="Helical" evidence="1">
    <location>
        <begin position="210"/>
        <end position="229"/>
    </location>
</feature>
<feature type="transmembrane region" description="Helical" evidence="1">
    <location>
        <begin position="70"/>
        <end position="92"/>
    </location>
</feature>
<dbReference type="Proteomes" id="UP000245768">
    <property type="component" value="Unassembled WGS sequence"/>
</dbReference>
<evidence type="ECO:0000256" key="1">
    <source>
        <dbReference type="SAM" id="Phobius"/>
    </source>
</evidence>
<feature type="transmembrane region" description="Helical" evidence="1">
    <location>
        <begin position="138"/>
        <end position="159"/>
    </location>
</feature>
<organism evidence="2 3">
    <name type="scientific">Acaromyces ingoldii</name>
    <dbReference type="NCBI Taxonomy" id="215250"/>
    <lineage>
        <taxon>Eukaryota</taxon>
        <taxon>Fungi</taxon>
        <taxon>Dikarya</taxon>
        <taxon>Basidiomycota</taxon>
        <taxon>Ustilaginomycotina</taxon>
        <taxon>Exobasidiomycetes</taxon>
        <taxon>Exobasidiales</taxon>
        <taxon>Cryptobasidiaceae</taxon>
        <taxon>Acaromyces</taxon>
    </lineage>
</organism>
<keyword evidence="1" id="KW-0472">Membrane</keyword>
<protein>
    <submittedName>
        <fullName evidence="2">Uncharacterized protein</fullName>
    </submittedName>
</protein>
<keyword evidence="1" id="KW-0812">Transmembrane</keyword>
<name>A0A316YG02_9BASI</name>
<evidence type="ECO:0000313" key="2">
    <source>
        <dbReference type="EMBL" id="PWN88016.1"/>
    </source>
</evidence>
<sequence>MFASIYLPVQALMLILGAQQGPGHVALAIGLIAVGQLITIGVTLNIVWLPYFWNVLKRQASSGAEAAPRIVAPAIAISLAATVPVLLPTFAINAAHPIWIWGNFAFQLFPVLLLPVVQATAQARGKEANPSYRPYVSLLRSLAIFAGVLWWVGILQALLDYDLPYAKEVAGMEKSPALMSPLLSKTLGIPHLPLRLRPTLAAEFNEGARFLLADMVAIVVAVGAATALHNEKLGSRGDKPARASVFSLLGGPGAWFMSYWASVFEHEASSTKTKKQR</sequence>
<proteinExistence type="predicted"/>
<dbReference type="RefSeq" id="XP_025375214.1">
    <property type="nucleotide sequence ID" value="XM_025522682.1"/>
</dbReference>
<dbReference type="AlphaFoldDB" id="A0A316YG02"/>
<feature type="transmembrane region" description="Helical" evidence="1">
    <location>
        <begin position="241"/>
        <end position="261"/>
    </location>
</feature>
<feature type="transmembrane region" description="Helical" evidence="1">
    <location>
        <begin position="98"/>
        <end position="117"/>
    </location>
</feature>
<keyword evidence="3" id="KW-1185">Reference proteome</keyword>
<dbReference type="OrthoDB" id="540004at2759"/>
<reference evidence="2 3" key="1">
    <citation type="journal article" date="2018" name="Mol. Biol. Evol.">
        <title>Broad Genomic Sampling Reveals a Smut Pathogenic Ancestry of the Fungal Clade Ustilaginomycotina.</title>
        <authorList>
            <person name="Kijpornyongpan T."/>
            <person name="Mondo S.J."/>
            <person name="Barry K."/>
            <person name="Sandor L."/>
            <person name="Lee J."/>
            <person name="Lipzen A."/>
            <person name="Pangilinan J."/>
            <person name="LaButti K."/>
            <person name="Hainaut M."/>
            <person name="Henrissat B."/>
            <person name="Grigoriev I.V."/>
            <person name="Spatafora J.W."/>
            <person name="Aime M.C."/>
        </authorList>
    </citation>
    <scope>NUCLEOTIDE SEQUENCE [LARGE SCALE GENOMIC DNA]</scope>
    <source>
        <strain evidence="2 3">MCA 4198</strain>
    </source>
</reference>
<dbReference type="InParanoid" id="A0A316YG02"/>
<evidence type="ECO:0000313" key="3">
    <source>
        <dbReference type="Proteomes" id="UP000245768"/>
    </source>
</evidence>
<gene>
    <name evidence="2" type="ORF">FA10DRAFT_269258</name>
</gene>
<feature type="transmembrane region" description="Helical" evidence="1">
    <location>
        <begin position="27"/>
        <end position="49"/>
    </location>
</feature>
<dbReference type="GeneID" id="37044598"/>
<dbReference type="EMBL" id="KZ819639">
    <property type="protein sequence ID" value="PWN88016.1"/>
    <property type="molecule type" value="Genomic_DNA"/>
</dbReference>